<dbReference type="EMBL" id="CP051167">
    <property type="protein sequence ID" value="QIZ70755.1"/>
    <property type="molecule type" value="Genomic_DNA"/>
</dbReference>
<sequence>MQDFYGNLEGASQADPVESSWGERDPGSPQGVGIEARSPRTAGGL</sequence>
<evidence type="ECO:0000313" key="2">
    <source>
        <dbReference type="EMBL" id="QIZ70755.1"/>
    </source>
</evidence>
<dbReference type="KEGG" id="oxy:HCG48_09305"/>
<evidence type="ECO:0000256" key="1">
    <source>
        <dbReference type="SAM" id="MobiDB-lite"/>
    </source>
</evidence>
<protein>
    <submittedName>
        <fullName evidence="2">Uncharacterized protein</fullName>
    </submittedName>
</protein>
<dbReference type="AlphaFoldDB" id="A0A6H1TWD6"/>
<reference evidence="2 3" key="1">
    <citation type="submission" date="2020-04" db="EMBL/GenBank/DDBJ databases">
        <authorList>
            <person name="Basu S."/>
            <person name="Maruthanayagam V."/>
            <person name="Chakraborty S."/>
            <person name="Pramanik A."/>
            <person name="Mukherjee J."/>
            <person name="Brink B."/>
        </authorList>
    </citation>
    <scope>NUCLEOTIDE SEQUENCE [LARGE SCALE GENOMIC DNA]</scope>
    <source>
        <strain evidence="2 3">AP17</strain>
    </source>
</reference>
<feature type="region of interest" description="Disordered" evidence="1">
    <location>
        <begin position="1"/>
        <end position="45"/>
    </location>
</feature>
<organism evidence="2 3">
    <name type="scientific">Oxynema aestuarii AP17</name>
    <dbReference type="NCBI Taxonomy" id="2064643"/>
    <lineage>
        <taxon>Bacteria</taxon>
        <taxon>Bacillati</taxon>
        <taxon>Cyanobacteriota</taxon>
        <taxon>Cyanophyceae</taxon>
        <taxon>Oscillatoriophycideae</taxon>
        <taxon>Oscillatoriales</taxon>
        <taxon>Oscillatoriaceae</taxon>
        <taxon>Oxynema</taxon>
        <taxon>Oxynema aestuarii</taxon>
    </lineage>
</organism>
<proteinExistence type="predicted"/>
<accession>A0A6H1TWD6</accession>
<evidence type="ECO:0000313" key="3">
    <source>
        <dbReference type="Proteomes" id="UP000500857"/>
    </source>
</evidence>
<gene>
    <name evidence="2" type="ORF">HCG48_09305</name>
</gene>
<name>A0A6H1TWD6_9CYAN</name>
<keyword evidence="3" id="KW-1185">Reference proteome</keyword>
<dbReference type="Proteomes" id="UP000500857">
    <property type="component" value="Chromosome"/>
</dbReference>
<dbReference type="RefSeq" id="WP_168568910.1">
    <property type="nucleotide sequence ID" value="NZ_CP051167.1"/>
</dbReference>